<dbReference type="PANTHER" id="PTHR48253:SF2">
    <property type="entry name" value="ISOPENICILLIN N SYNTHASE-LIKE FE(2+) 2OG DIOXYGENASE DOMAIN-CONTAINING PROTEIN"/>
    <property type="match status" value="1"/>
</dbReference>
<evidence type="ECO:0008006" key="3">
    <source>
        <dbReference type="Google" id="ProtNLM"/>
    </source>
</evidence>
<proteinExistence type="predicted"/>
<dbReference type="PANTHER" id="PTHR48253">
    <property type="match status" value="1"/>
</dbReference>
<dbReference type="AlphaFoldDB" id="A0AAD3TA68"/>
<reference evidence="1" key="1">
    <citation type="submission" date="2023-05" db="EMBL/GenBank/DDBJ databases">
        <title>Nepenthes gracilis genome sequencing.</title>
        <authorList>
            <person name="Fukushima K."/>
        </authorList>
    </citation>
    <scope>NUCLEOTIDE SEQUENCE</scope>
    <source>
        <strain evidence="1">SING2019-196</strain>
    </source>
</reference>
<organism evidence="1 2">
    <name type="scientific">Nepenthes gracilis</name>
    <name type="common">Slender pitcher plant</name>
    <dbReference type="NCBI Taxonomy" id="150966"/>
    <lineage>
        <taxon>Eukaryota</taxon>
        <taxon>Viridiplantae</taxon>
        <taxon>Streptophyta</taxon>
        <taxon>Embryophyta</taxon>
        <taxon>Tracheophyta</taxon>
        <taxon>Spermatophyta</taxon>
        <taxon>Magnoliopsida</taxon>
        <taxon>eudicotyledons</taxon>
        <taxon>Gunneridae</taxon>
        <taxon>Pentapetalae</taxon>
        <taxon>Caryophyllales</taxon>
        <taxon>Nepenthaceae</taxon>
        <taxon>Nepenthes</taxon>
    </lineage>
</organism>
<gene>
    <name evidence="1" type="ORF">Nepgr_027638</name>
</gene>
<evidence type="ECO:0000313" key="2">
    <source>
        <dbReference type="Proteomes" id="UP001279734"/>
    </source>
</evidence>
<keyword evidence="2" id="KW-1185">Reference proteome</keyword>
<sequence length="130" mass="14504">MAPPESFIIQVGESADVLSRGKLCSTLHSVCRPIELHNLSRETFVVFLQPAWNKVFDISDCSLKLLASGSRCSKISNKEPQGDLPEKLTQQIHKIVPPLSSRLKNGMTFAEFSRETTKQYYGGHGLQSNR</sequence>
<dbReference type="InterPro" id="IPR027443">
    <property type="entry name" value="IPNS-like_sf"/>
</dbReference>
<dbReference type="EMBL" id="BSYO01000030">
    <property type="protein sequence ID" value="GMH25795.1"/>
    <property type="molecule type" value="Genomic_DNA"/>
</dbReference>
<name>A0AAD3TA68_NEPGR</name>
<comment type="caution">
    <text evidence="1">The sequence shown here is derived from an EMBL/GenBank/DDBJ whole genome shotgun (WGS) entry which is preliminary data.</text>
</comment>
<evidence type="ECO:0000313" key="1">
    <source>
        <dbReference type="EMBL" id="GMH25795.1"/>
    </source>
</evidence>
<dbReference type="Gene3D" id="2.60.120.330">
    <property type="entry name" value="B-lactam Antibiotic, Isopenicillin N Synthase, Chain"/>
    <property type="match status" value="1"/>
</dbReference>
<accession>A0AAD3TA68</accession>
<protein>
    <recommendedName>
        <fullName evidence="3">Isopenicillin N synthase-like Fe(2+) 2OG dioxygenase domain-containing protein</fullName>
    </recommendedName>
</protein>
<dbReference type="SUPFAM" id="SSF51197">
    <property type="entry name" value="Clavaminate synthase-like"/>
    <property type="match status" value="1"/>
</dbReference>
<dbReference type="Proteomes" id="UP001279734">
    <property type="component" value="Unassembled WGS sequence"/>
</dbReference>